<evidence type="ECO:0000313" key="1">
    <source>
        <dbReference type="EMBL" id="MFK2855573.1"/>
    </source>
</evidence>
<name>A0ABW8IK67_9GAMM</name>
<dbReference type="RefSeq" id="WP_380012679.1">
    <property type="nucleotide sequence ID" value="NZ_JADIKI010000023.1"/>
</dbReference>
<accession>A0ABW8IK67</accession>
<evidence type="ECO:0000313" key="2">
    <source>
        <dbReference type="Proteomes" id="UP001620409"/>
    </source>
</evidence>
<comment type="caution">
    <text evidence="1">The sequence shown here is derived from an EMBL/GenBank/DDBJ whole genome shotgun (WGS) entry which is preliminary data.</text>
</comment>
<reference evidence="1 2" key="1">
    <citation type="submission" date="2020-10" db="EMBL/GenBank/DDBJ databases">
        <title>Phylogeny of dyella-like bacteria.</title>
        <authorList>
            <person name="Fu J."/>
        </authorList>
    </citation>
    <scope>NUCLEOTIDE SEQUENCE [LARGE SCALE GENOMIC DNA]</scope>
    <source>
        <strain evidence="1 2">DHG40</strain>
    </source>
</reference>
<gene>
    <name evidence="1" type="ORF">ISP18_13305</name>
</gene>
<dbReference type="EMBL" id="JADIKI010000023">
    <property type="protein sequence ID" value="MFK2855573.1"/>
    <property type="molecule type" value="Genomic_DNA"/>
</dbReference>
<dbReference type="Proteomes" id="UP001620409">
    <property type="component" value="Unassembled WGS sequence"/>
</dbReference>
<proteinExistence type="predicted"/>
<protein>
    <submittedName>
        <fullName evidence="1">Uncharacterized protein</fullName>
    </submittedName>
</protein>
<keyword evidence="2" id="KW-1185">Reference proteome</keyword>
<organism evidence="1 2">
    <name type="scientific">Dyella humi</name>
    <dbReference type="NCBI Taxonomy" id="1770547"/>
    <lineage>
        <taxon>Bacteria</taxon>
        <taxon>Pseudomonadati</taxon>
        <taxon>Pseudomonadota</taxon>
        <taxon>Gammaproteobacteria</taxon>
        <taxon>Lysobacterales</taxon>
        <taxon>Rhodanobacteraceae</taxon>
        <taxon>Dyella</taxon>
    </lineage>
</organism>
<sequence length="64" mass="6684">MHLPGKKQALAGIDLSALAARRAAKSASRKRKCAAYAVFAADTGIVDFRPARTSLHMTGVIGMG</sequence>